<evidence type="ECO:0000256" key="4">
    <source>
        <dbReference type="ARBA" id="ARBA00022525"/>
    </source>
</evidence>
<dbReference type="PANTHER" id="PTHR11315">
    <property type="entry name" value="PROTEASE FAMILY C26 GAMMA-GLUTAMYL HYDROLASE"/>
    <property type="match status" value="1"/>
</dbReference>
<dbReference type="STRING" id="4155.A0A022QNM8"/>
<evidence type="ECO:0000256" key="3">
    <source>
        <dbReference type="ARBA" id="ARBA00012886"/>
    </source>
</evidence>
<evidence type="ECO:0000256" key="1">
    <source>
        <dbReference type="ARBA" id="ARBA00004239"/>
    </source>
</evidence>
<dbReference type="InterPro" id="IPR029062">
    <property type="entry name" value="Class_I_gatase-like"/>
</dbReference>
<keyword evidence="6 9" id="KW-0378">Hydrolase</keyword>
<dbReference type="GO" id="GO:0005773">
    <property type="term" value="C:vacuole"/>
    <property type="evidence" value="ECO:0000318"/>
    <property type="project" value="GO_Central"/>
</dbReference>
<dbReference type="KEGG" id="egt:105966772"/>
<dbReference type="AlphaFoldDB" id="A0A022QNM8"/>
<protein>
    <recommendedName>
        <fullName evidence="3 9">folate gamma-glutamyl hydrolase</fullName>
        <ecNumber evidence="3 9">3.4.19.9</ecNumber>
    </recommendedName>
</protein>
<evidence type="ECO:0000256" key="8">
    <source>
        <dbReference type="PIRSR" id="PIRSR615527-1"/>
    </source>
</evidence>
<dbReference type="PROSITE" id="PS51273">
    <property type="entry name" value="GATASE_TYPE_1"/>
    <property type="match status" value="1"/>
</dbReference>
<evidence type="ECO:0000313" key="11">
    <source>
        <dbReference type="EMBL" id="EYU29531.1"/>
    </source>
</evidence>
<keyword evidence="5 10" id="KW-0732">Signal</keyword>
<comment type="similarity">
    <text evidence="2">Belongs to the peptidase C26 family.</text>
</comment>
<dbReference type="GO" id="GO:0046900">
    <property type="term" value="P:tetrahydrofolylpolyglutamate metabolic process"/>
    <property type="evidence" value="ECO:0000318"/>
    <property type="project" value="GO_Central"/>
</dbReference>
<dbReference type="OrthoDB" id="64220at2759"/>
<gene>
    <name evidence="11" type="ORF">MIMGU_mgv1a009742mg</name>
</gene>
<evidence type="ECO:0000256" key="9">
    <source>
        <dbReference type="PROSITE-ProRule" id="PRU00607"/>
    </source>
</evidence>
<dbReference type="eggNOG" id="KOG1559">
    <property type="taxonomic scope" value="Eukaryota"/>
</dbReference>
<dbReference type="PANTHER" id="PTHR11315:SF0">
    <property type="entry name" value="FOLATE GAMMA-GLUTAMYL HYDROLASE"/>
    <property type="match status" value="1"/>
</dbReference>
<evidence type="ECO:0000256" key="10">
    <source>
        <dbReference type="SAM" id="SignalP"/>
    </source>
</evidence>
<dbReference type="InterPro" id="IPR015527">
    <property type="entry name" value="Pept_C26_g-glut_hydrolase"/>
</dbReference>
<keyword evidence="4" id="KW-0964">Secreted</keyword>
<organism evidence="11 12">
    <name type="scientific">Erythranthe guttata</name>
    <name type="common">Yellow monkey flower</name>
    <name type="synonym">Mimulus guttatus</name>
    <dbReference type="NCBI Taxonomy" id="4155"/>
    <lineage>
        <taxon>Eukaryota</taxon>
        <taxon>Viridiplantae</taxon>
        <taxon>Streptophyta</taxon>
        <taxon>Embryophyta</taxon>
        <taxon>Tracheophyta</taxon>
        <taxon>Spermatophyta</taxon>
        <taxon>Magnoliopsida</taxon>
        <taxon>eudicotyledons</taxon>
        <taxon>Gunneridae</taxon>
        <taxon>Pentapetalae</taxon>
        <taxon>asterids</taxon>
        <taxon>lamiids</taxon>
        <taxon>Lamiales</taxon>
        <taxon>Phrymaceae</taxon>
        <taxon>Erythranthe</taxon>
    </lineage>
</organism>
<comment type="catalytic activity">
    <reaction evidence="7 9">
        <text>(6S)-5,6,7,8-tetrahydrofolyl-(gamma-L-Glu)(n) + (n-1) H2O = (6S)-5,6,7,8-tetrahydrofolate + (n-1) L-glutamate</text>
        <dbReference type="Rhea" id="RHEA:56784"/>
        <dbReference type="Rhea" id="RHEA-COMP:14738"/>
        <dbReference type="ChEBI" id="CHEBI:15377"/>
        <dbReference type="ChEBI" id="CHEBI:29985"/>
        <dbReference type="ChEBI" id="CHEBI:57453"/>
        <dbReference type="ChEBI" id="CHEBI:141005"/>
        <dbReference type="EC" id="3.4.19.9"/>
    </reaction>
</comment>
<comment type="subcellular location">
    <subcellularLocation>
        <location evidence="1">Secreted</location>
        <location evidence="1">Extracellular space</location>
    </subcellularLocation>
</comment>
<reference evidence="11 12" key="1">
    <citation type="journal article" date="2013" name="Proc. Natl. Acad. Sci. U.S.A.">
        <title>Fine-scale variation in meiotic recombination in Mimulus inferred from population shotgun sequencing.</title>
        <authorList>
            <person name="Hellsten U."/>
            <person name="Wright K.M."/>
            <person name="Jenkins J."/>
            <person name="Shu S."/>
            <person name="Yuan Y."/>
            <person name="Wessler S.R."/>
            <person name="Schmutz J."/>
            <person name="Willis J.H."/>
            <person name="Rokhsar D.S."/>
        </authorList>
    </citation>
    <scope>NUCLEOTIDE SEQUENCE [LARGE SCALE GENOMIC DNA]</scope>
    <source>
        <strain evidence="12">cv. DUN x IM62</strain>
    </source>
</reference>
<dbReference type="Pfam" id="PF07722">
    <property type="entry name" value="Peptidase_C26"/>
    <property type="match status" value="1"/>
</dbReference>
<evidence type="ECO:0000313" key="12">
    <source>
        <dbReference type="Proteomes" id="UP000030748"/>
    </source>
</evidence>
<evidence type="ECO:0000256" key="2">
    <source>
        <dbReference type="ARBA" id="ARBA00011083"/>
    </source>
</evidence>
<dbReference type="FunFam" id="3.40.50.880:FF:000024">
    <property type="entry name" value="Folate gamma-glutamyl hydrolase"/>
    <property type="match status" value="1"/>
</dbReference>
<dbReference type="EMBL" id="KI631205">
    <property type="protein sequence ID" value="EYU29531.1"/>
    <property type="molecule type" value="Genomic_DNA"/>
</dbReference>
<evidence type="ECO:0000256" key="7">
    <source>
        <dbReference type="ARBA" id="ARBA00051589"/>
    </source>
</evidence>
<dbReference type="OMA" id="EPVSSHF"/>
<feature type="signal peptide" evidence="10">
    <location>
        <begin position="1"/>
        <end position="17"/>
    </location>
</feature>
<dbReference type="Proteomes" id="UP000030748">
    <property type="component" value="Unassembled WGS sequence"/>
</dbReference>
<feature type="active site" description="Proton donor" evidence="8">
    <location>
        <position position="257"/>
    </location>
</feature>
<dbReference type="SUPFAM" id="SSF52317">
    <property type="entry name" value="Class I glutamine amidotransferase-like"/>
    <property type="match status" value="1"/>
</dbReference>
<feature type="active site" evidence="9">
    <location>
        <position position="257"/>
    </location>
</feature>
<feature type="active site" description="Nucleophile" evidence="8 9">
    <location>
        <position position="144"/>
    </location>
</feature>
<keyword evidence="12" id="KW-1185">Reference proteome</keyword>
<dbReference type="GO" id="GO:0034722">
    <property type="term" value="F:gamma-glutamyl-peptidase activity"/>
    <property type="evidence" value="ECO:0000318"/>
    <property type="project" value="GO_Central"/>
</dbReference>
<name>A0A022QNM8_ERYGU</name>
<proteinExistence type="inferred from homology"/>
<dbReference type="Gene3D" id="3.40.50.880">
    <property type="match status" value="1"/>
</dbReference>
<feature type="chain" id="PRO_5001507017" description="folate gamma-glutamyl hydrolase" evidence="10">
    <location>
        <begin position="18"/>
        <end position="333"/>
    </location>
</feature>
<dbReference type="PROSITE" id="PS51275">
    <property type="entry name" value="PEPTIDASE_C26_GGH"/>
    <property type="match status" value="1"/>
</dbReference>
<dbReference type="EC" id="3.4.19.9" evidence="3 9"/>
<dbReference type="InterPro" id="IPR011697">
    <property type="entry name" value="Peptidase_C26"/>
</dbReference>
<dbReference type="GO" id="GO:0005576">
    <property type="term" value="C:extracellular region"/>
    <property type="evidence" value="ECO:0007669"/>
    <property type="project" value="UniProtKB-SubCell"/>
</dbReference>
<accession>A0A022QNM8</accession>
<dbReference type="PhylomeDB" id="A0A022QNM8"/>
<evidence type="ECO:0000256" key="6">
    <source>
        <dbReference type="ARBA" id="ARBA00022801"/>
    </source>
</evidence>
<evidence type="ECO:0000256" key="5">
    <source>
        <dbReference type="ARBA" id="ARBA00022729"/>
    </source>
</evidence>
<sequence>MKNYFWIIFLFCNQSTAEPTLVPCCTNPSHRVPPSGMKLNYHPIIGIISHPGDGASGRLNNSTKASYIAASYVKFVESGGARVIPLIYNEPPEILNKKLNLVNGVLFPGGSIKRGHFFEVVESIFKNVVKKNDGGDHFPLLAVCLGFELLAMIVSKDKNILEEFSAIDYPSTLMFPRNINLNGTAFERFPPYLLQKMAKENIVMEHHQYGISPEKFHKNKNLSNFFKIVTTSTCKNRKIYVSTVQARKYPVTGFQWHPEKNAYEWGLPGIPHSESAIQVTQNAANFFVRESRKSSNRPSNGEVLDKLIYNYKPTYCGKAGRGFESFDQVYIFS</sequence>